<proteinExistence type="predicted"/>
<feature type="compositionally biased region" description="Low complexity" evidence="3">
    <location>
        <begin position="447"/>
        <end position="461"/>
    </location>
</feature>
<evidence type="ECO:0000256" key="3">
    <source>
        <dbReference type="SAM" id="MobiDB-lite"/>
    </source>
</evidence>
<sequence length="626" mass="66369">MAIGSHRLIAALLAISHFANSHFVPHPTSQRHERDTDAAAAFTGFSIFSSGSLSSLNLTSTCEAALYQTVYCDDDTSSLLTDGYVDSFDNSTEEALFCDAGCESSIAKLHDSVLAACGDTEGLLEGLPFLGIVDEFWSNWNQSCFTDPTTGENCNDVVAAFSNVTDLSDIPISDLCSYCNVHMLEMMQADAYTDVYNDNWVTTYQYVADACNLTVADFNATASAFNVTGVISTTTNCVSGITYTTVEGDTCDSIALAKGVSAATMYYINSDINNCSSVTVGATLCLPLTCTDLYTVQENDTCTSIAVNAGLLTANVISYNSHINWNCSNLHSTDPYWGSTLCVSTPGGTYTGQAMNTTATSDVAVSAPAGSTVALNSTTDCGEWYANDGSSNLTCAQICLSYEIAINLFTEANTSLNKTTCDNDLVLGNAYCVDPLTGWDWTATASSSSSSTTSTAPSSTSIVTAPGPTQTGITSACNNYYVTVDGDSCSSIETAYDITLAQFYAWNPAIGSDCTNLWLEEAYCVGVYGSTVTTVTAPGPTQTGIISSCTEYYVTVAGKSTPEFSATLIRLLTRGMGIQVILALQLNQYMILPGLNFMLGILRLGVIAQTFGLRKHTAFPFLDIPL</sequence>
<protein>
    <recommendedName>
        <fullName evidence="5">LysM domain-containing protein</fullName>
    </recommendedName>
</protein>
<feature type="region of interest" description="Disordered" evidence="3">
    <location>
        <begin position="447"/>
        <end position="466"/>
    </location>
</feature>
<dbReference type="PROSITE" id="PS51782">
    <property type="entry name" value="LYSM"/>
    <property type="match status" value="3"/>
</dbReference>
<dbReference type="InterPro" id="IPR036779">
    <property type="entry name" value="LysM_dom_sf"/>
</dbReference>
<dbReference type="SUPFAM" id="SSF54106">
    <property type="entry name" value="LysM domain"/>
    <property type="match status" value="2"/>
</dbReference>
<accession>A0A1D9PY85</accession>
<feature type="domain" description="LysM" evidence="5">
    <location>
        <begin position="479"/>
        <end position="525"/>
    </location>
</feature>
<dbReference type="InterPro" id="IPR052210">
    <property type="entry name" value="LysM1-like"/>
</dbReference>
<dbReference type="InterPro" id="IPR018392">
    <property type="entry name" value="LysM"/>
</dbReference>
<evidence type="ECO:0000256" key="1">
    <source>
        <dbReference type="ARBA" id="ARBA00022669"/>
    </source>
</evidence>
<evidence type="ECO:0000259" key="5">
    <source>
        <dbReference type="PROSITE" id="PS51782"/>
    </source>
</evidence>
<feature type="signal peptide" evidence="4">
    <location>
        <begin position="1"/>
        <end position="21"/>
    </location>
</feature>
<dbReference type="GO" id="GO:0008061">
    <property type="term" value="F:chitin binding"/>
    <property type="evidence" value="ECO:0007669"/>
    <property type="project" value="UniProtKB-KW"/>
</dbReference>
<dbReference type="CDD" id="cd00118">
    <property type="entry name" value="LysM"/>
    <property type="match status" value="3"/>
</dbReference>
<dbReference type="OrthoDB" id="5985073at2759"/>
<dbReference type="Proteomes" id="UP000177798">
    <property type="component" value="Chromosome 3"/>
</dbReference>
<organism evidence="6 7">
    <name type="scientific">Sclerotinia sclerotiorum (strain ATCC 18683 / 1980 / Ss-1)</name>
    <name type="common">White mold</name>
    <name type="synonym">Whetzelinia sclerotiorum</name>
    <dbReference type="NCBI Taxonomy" id="665079"/>
    <lineage>
        <taxon>Eukaryota</taxon>
        <taxon>Fungi</taxon>
        <taxon>Dikarya</taxon>
        <taxon>Ascomycota</taxon>
        <taxon>Pezizomycotina</taxon>
        <taxon>Leotiomycetes</taxon>
        <taxon>Helotiales</taxon>
        <taxon>Sclerotiniaceae</taxon>
        <taxon>Sclerotinia</taxon>
    </lineage>
</organism>
<keyword evidence="4" id="KW-0732">Signal</keyword>
<feature type="domain" description="LysM" evidence="5">
    <location>
        <begin position="241"/>
        <end position="286"/>
    </location>
</feature>
<dbReference type="PANTHER" id="PTHR34997">
    <property type="entry name" value="AM15"/>
    <property type="match status" value="1"/>
</dbReference>
<dbReference type="PANTHER" id="PTHR34997:SF18">
    <property type="entry name" value="LYSM DOMAIN-CONTAINING PROTEIN"/>
    <property type="match status" value="1"/>
</dbReference>
<dbReference type="VEuPathDB" id="FungiDB:sscle_03g024480"/>
<evidence type="ECO:0000256" key="2">
    <source>
        <dbReference type="ARBA" id="ARBA00023026"/>
    </source>
</evidence>
<feature type="domain" description="LysM" evidence="5">
    <location>
        <begin position="292"/>
        <end position="338"/>
    </location>
</feature>
<feature type="chain" id="PRO_5009444930" description="LysM domain-containing protein" evidence="4">
    <location>
        <begin position="22"/>
        <end position="626"/>
    </location>
</feature>
<dbReference type="Pfam" id="PF01476">
    <property type="entry name" value="LysM"/>
    <property type="match status" value="3"/>
</dbReference>
<name>A0A1D9PY85_SCLS1</name>
<keyword evidence="1" id="KW-0147">Chitin-binding</keyword>
<evidence type="ECO:0000256" key="4">
    <source>
        <dbReference type="SAM" id="SignalP"/>
    </source>
</evidence>
<evidence type="ECO:0000313" key="6">
    <source>
        <dbReference type="EMBL" id="APA07678.1"/>
    </source>
</evidence>
<dbReference type="EMBL" id="CP017816">
    <property type="protein sequence ID" value="APA07678.1"/>
    <property type="molecule type" value="Genomic_DNA"/>
</dbReference>
<evidence type="ECO:0000313" key="7">
    <source>
        <dbReference type="Proteomes" id="UP000177798"/>
    </source>
</evidence>
<keyword evidence="2" id="KW-0843">Virulence</keyword>
<dbReference type="Gene3D" id="3.10.350.10">
    <property type="entry name" value="LysM domain"/>
    <property type="match status" value="3"/>
</dbReference>
<reference evidence="7" key="1">
    <citation type="journal article" date="2017" name="Genome Biol. Evol.">
        <title>The complete genome sequence of the phytopathogenic fungus Sclerotinia sclerotiorum reveals insights into the genome architecture of broad host range pathogens.</title>
        <authorList>
            <person name="Derbyshire M."/>
            <person name="Denton-Giles M."/>
            <person name="Hegedus D."/>
            <person name="Seifbarghy S."/>
            <person name="Rollins J."/>
            <person name="van Kan J."/>
            <person name="Seidl M.F."/>
            <person name="Faino L."/>
            <person name="Mbengue M."/>
            <person name="Navaud O."/>
            <person name="Raffaele S."/>
            <person name="Hammond-Kosack K."/>
            <person name="Heard S."/>
            <person name="Oliver R."/>
        </authorList>
    </citation>
    <scope>NUCLEOTIDE SEQUENCE [LARGE SCALE GENOMIC DNA]</scope>
    <source>
        <strain evidence="7">ATCC 18683 / 1980 / Ss-1</strain>
    </source>
</reference>
<dbReference type="SMART" id="SM00257">
    <property type="entry name" value="LysM"/>
    <property type="match status" value="3"/>
</dbReference>
<gene>
    <name evidence="6" type="ORF">sscle_03g024480</name>
</gene>
<dbReference type="AlphaFoldDB" id="A0A1D9PY85"/>